<dbReference type="CDD" id="cd09604">
    <property type="entry name" value="M1_APN_like"/>
    <property type="match status" value="1"/>
</dbReference>
<accession>A0ABP9SRB3</accession>
<dbReference type="PANTHER" id="PTHR45726:SF3">
    <property type="entry name" value="LEUKOTRIENE A-4 HYDROLASE"/>
    <property type="match status" value="1"/>
</dbReference>
<organism evidence="3 4">
    <name type="scientific">Rugosimonospora acidiphila</name>
    <dbReference type="NCBI Taxonomy" id="556531"/>
    <lineage>
        <taxon>Bacteria</taxon>
        <taxon>Bacillati</taxon>
        <taxon>Actinomycetota</taxon>
        <taxon>Actinomycetes</taxon>
        <taxon>Micromonosporales</taxon>
        <taxon>Micromonosporaceae</taxon>
        <taxon>Rugosimonospora</taxon>
    </lineage>
</organism>
<protein>
    <submittedName>
        <fullName evidence="3">Ig domain-containing protein</fullName>
    </submittedName>
</protein>
<feature type="signal peptide" evidence="1">
    <location>
        <begin position="1"/>
        <end position="29"/>
    </location>
</feature>
<evidence type="ECO:0000259" key="2">
    <source>
        <dbReference type="SMART" id="SM00736"/>
    </source>
</evidence>
<keyword evidence="1" id="KW-0732">Signal</keyword>
<name>A0ABP9SRB3_9ACTN</name>
<dbReference type="SUPFAM" id="SSF49313">
    <property type="entry name" value="Cadherin-like"/>
    <property type="match status" value="1"/>
</dbReference>
<dbReference type="Proteomes" id="UP001501570">
    <property type="component" value="Unassembled WGS sequence"/>
</dbReference>
<dbReference type="RefSeq" id="WP_425571025.1">
    <property type="nucleotide sequence ID" value="NZ_BAABJQ010000037.1"/>
</dbReference>
<comment type="caution">
    <text evidence="3">The sequence shown here is derived from an EMBL/GenBank/DDBJ whole genome shotgun (WGS) entry which is preliminary data.</text>
</comment>
<evidence type="ECO:0000313" key="4">
    <source>
        <dbReference type="Proteomes" id="UP001501570"/>
    </source>
</evidence>
<dbReference type="InterPro" id="IPR034015">
    <property type="entry name" value="M1_LTA4H"/>
</dbReference>
<feature type="chain" id="PRO_5045943421" evidence="1">
    <location>
        <begin position="30"/>
        <end position="711"/>
    </location>
</feature>
<dbReference type="InterPro" id="IPR006644">
    <property type="entry name" value="Cadg"/>
</dbReference>
<sequence>MPRKPLSIVAVGALAALAASVLGASPAHASPAHTAPAQAAPAQAAACTPAQLIGNPGFESGSTPWTASSGVIGTFSGESPHGGTRFAWLDGYGSARSDTLSQSVTLPADCTTATLTYWLHIDTAETTTTTAFDTLTVALGTTTLATYSNLNKAAGYQQRTVDVSGFAGQTVTLKYTGTEDSGLQTSFVLDDIALSVSGGTASQNPAVTNPGSQTSTVGTAASLQIVATDPQGESLHYSATGLPAGLSINGTTGLISGTPTTAGAANVTVTATDPGGHTGTATFGWTVNQAGADATRTPGNASYTLSLTSNASGGTWTGHESISFANLSASPLPEVYLRLWDNYHGTCPSNQPIQISGVTGGSLGALEVNCTAVKVTLPAPLAHNQSGSIGFTVSIAVPAGSDRFGSDGAYNFIGNAIPVLAVRDGAGWHLSPYTNNGESFYQLASNYSVTLDHPTSVLTPTTGTATEAPGASGRTITTATATNVREFAWCAGPFVKTTTTTSSGVVFNTWRTSSISASTAASMQSTGAAAMVGHASRFGAYPYGEIDLILHNNFWFGGMEYPGLVLSQPSATPVIHELGHQWFYGIVGDDEYTMPWLDEGFTDYATDLQQGITGTNCWNSVSFSSGENITNSMAWWDAHASRYSTVVYTYGKCALHDLQRLIGNTAMSTLLLNYAASHWYGISTVADFKAAAQAATSINLTSFWSTHHIVG</sequence>
<keyword evidence="4" id="KW-1185">Reference proteome</keyword>
<proteinExistence type="predicted"/>
<dbReference type="SUPFAM" id="SSF55486">
    <property type="entry name" value="Metalloproteases ('zincins'), catalytic domain"/>
    <property type="match status" value="1"/>
</dbReference>
<reference evidence="4" key="1">
    <citation type="journal article" date="2019" name="Int. J. Syst. Evol. Microbiol.">
        <title>The Global Catalogue of Microorganisms (GCM) 10K type strain sequencing project: providing services to taxonomists for standard genome sequencing and annotation.</title>
        <authorList>
            <consortium name="The Broad Institute Genomics Platform"/>
            <consortium name="The Broad Institute Genome Sequencing Center for Infectious Disease"/>
            <person name="Wu L."/>
            <person name="Ma J."/>
        </authorList>
    </citation>
    <scope>NUCLEOTIDE SEQUENCE [LARGE SCALE GENOMIC DNA]</scope>
    <source>
        <strain evidence="4">JCM 18304</strain>
    </source>
</reference>
<dbReference type="SMART" id="SM00736">
    <property type="entry name" value="CADG"/>
    <property type="match status" value="1"/>
</dbReference>
<dbReference type="InterPro" id="IPR014782">
    <property type="entry name" value="Peptidase_M1_dom"/>
</dbReference>
<dbReference type="Pfam" id="PF01433">
    <property type="entry name" value="Peptidase_M1"/>
    <property type="match status" value="1"/>
</dbReference>
<dbReference type="Gene3D" id="1.10.390.10">
    <property type="entry name" value="Neutral Protease Domain 2"/>
    <property type="match status" value="1"/>
</dbReference>
<evidence type="ECO:0000313" key="3">
    <source>
        <dbReference type="EMBL" id="GAA5199329.1"/>
    </source>
</evidence>
<feature type="domain" description="Dystroglycan-type cadherin-like" evidence="2">
    <location>
        <begin position="205"/>
        <end position="295"/>
    </location>
</feature>
<evidence type="ECO:0000256" key="1">
    <source>
        <dbReference type="SAM" id="SignalP"/>
    </source>
</evidence>
<dbReference type="Gene3D" id="2.60.120.260">
    <property type="entry name" value="Galactose-binding domain-like"/>
    <property type="match status" value="1"/>
</dbReference>
<dbReference type="InterPro" id="IPR015919">
    <property type="entry name" value="Cadherin-like_sf"/>
</dbReference>
<dbReference type="InterPro" id="IPR013783">
    <property type="entry name" value="Ig-like_fold"/>
</dbReference>
<dbReference type="EMBL" id="BAABJQ010000037">
    <property type="protein sequence ID" value="GAA5199329.1"/>
    <property type="molecule type" value="Genomic_DNA"/>
</dbReference>
<dbReference type="InterPro" id="IPR027268">
    <property type="entry name" value="Peptidase_M4/M1_CTD_sf"/>
</dbReference>
<gene>
    <name evidence="3" type="ORF">GCM10023322_74720</name>
</gene>
<dbReference type="Gene3D" id="2.60.40.10">
    <property type="entry name" value="Immunoglobulins"/>
    <property type="match status" value="1"/>
</dbReference>
<dbReference type="PANTHER" id="PTHR45726">
    <property type="entry name" value="LEUKOTRIENE A-4 HYDROLASE"/>
    <property type="match status" value="1"/>
</dbReference>
<dbReference type="Pfam" id="PF05345">
    <property type="entry name" value="He_PIG"/>
    <property type="match status" value="1"/>
</dbReference>